<evidence type="ECO:0008006" key="3">
    <source>
        <dbReference type="Google" id="ProtNLM"/>
    </source>
</evidence>
<protein>
    <recommendedName>
        <fullName evidence="3">DUF4830 domain-containing protein</fullName>
    </recommendedName>
</protein>
<name>A0A7W8D1R6_9FIRM</name>
<dbReference type="Proteomes" id="UP000521313">
    <property type="component" value="Unassembled WGS sequence"/>
</dbReference>
<evidence type="ECO:0000313" key="2">
    <source>
        <dbReference type="Proteomes" id="UP000521313"/>
    </source>
</evidence>
<dbReference type="EMBL" id="JACHHD010000016">
    <property type="protein sequence ID" value="MBB5185476.1"/>
    <property type="molecule type" value="Genomic_DNA"/>
</dbReference>
<organism evidence="1 2">
    <name type="scientific">Faecalicoccus acidiformans</name>
    <dbReference type="NCBI Taxonomy" id="915173"/>
    <lineage>
        <taxon>Bacteria</taxon>
        <taxon>Bacillati</taxon>
        <taxon>Bacillota</taxon>
        <taxon>Erysipelotrichia</taxon>
        <taxon>Erysipelotrichales</taxon>
        <taxon>Erysipelotrichaceae</taxon>
        <taxon>Faecalicoccus</taxon>
    </lineage>
</organism>
<sequence length="200" mass="21995">MNHGTNKSKRENGKPQNFIVGGYKKSLRIFFTLGIATTMAFGLTGCGNSEPPVEEAETEVTEEVETQEATTPEIIGEDSSDTLTIDELLAGIGASDIDEVWNNQEALDFIANWMEQNGYYDVEAKFAGDVPVCEAHSMLQSDGSEMYVYVEVSPSYGGKFMLHADRQDGDALGERLAVWRSPELPSALKVNETIEQGDWN</sequence>
<gene>
    <name evidence="1" type="ORF">HNQ43_001533</name>
</gene>
<accession>A0A7W8D1R6</accession>
<dbReference type="AlphaFoldDB" id="A0A7W8D1R6"/>
<comment type="caution">
    <text evidence="1">The sequence shown here is derived from an EMBL/GenBank/DDBJ whole genome shotgun (WGS) entry which is preliminary data.</text>
</comment>
<proteinExistence type="predicted"/>
<evidence type="ECO:0000313" key="1">
    <source>
        <dbReference type="EMBL" id="MBB5185476.1"/>
    </source>
</evidence>
<reference evidence="1 2" key="1">
    <citation type="submission" date="2020-08" db="EMBL/GenBank/DDBJ databases">
        <title>Genomic Encyclopedia of Type Strains, Phase IV (KMG-IV): sequencing the most valuable type-strain genomes for metagenomic binning, comparative biology and taxonomic classification.</title>
        <authorList>
            <person name="Goeker M."/>
        </authorList>
    </citation>
    <scope>NUCLEOTIDE SEQUENCE [LARGE SCALE GENOMIC DNA]</scope>
    <source>
        <strain evidence="1 2">DSM 26963</strain>
    </source>
</reference>
<dbReference type="RefSeq" id="WP_183376463.1">
    <property type="nucleotide sequence ID" value="NZ_JACHHD010000016.1"/>
</dbReference>